<feature type="transmembrane region" description="Helical" evidence="1">
    <location>
        <begin position="12"/>
        <end position="32"/>
    </location>
</feature>
<evidence type="ECO:0000256" key="1">
    <source>
        <dbReference type="SAM" id="Phobius"/>
    </source>
</evidence>
<sequence length="117" mass="12360">MKFISPKLHGIIDYLVVIFLLASPTIFGMTGMLSTGTYALGVVHLILTLLTDFSGGVVKLIPLALHGLIELVVGIALVVIAFTLLKGDAVGELFYTAFGAAVLVVFFTTDYKGASKV</sequence>
<feature type="transmembrane region" description="Helical" evidence="1">
    <location>
        <begin position="68"/>
        <end position="87"/>
    </location>
</feature>
<keyword evidence="1" id="KW-0472">Membrane</keyword>
<gene>
    <name evidence="2" type="ORF">IRJ16_16555</name>
</gene>
<organism evidence="2 3">
    <name type="scientific">Mucilaginibacter myungsuensis</name>
    <dbReference type="NCBI Taxonomy" id="649104"/>
    <lineage>
        <taxon>Bacteria</taxon>
        <taxon>Pseudomonadati</taxon>
        <taxon>Bacteroidota</taxon>
        <taxon>Sphingobacteriia</taxon>
        <taxon>Sphingobacteriales</taxon>
        <taxon>Sphingobacteriaceae</taxon>
        <taxon>Mucilaginibacter</taxon>
    </lineage>
</organism>
<comment type="caution">
    <text evidence="2">The sequence shown here is derived from an EMBL/GenBank/DDBJ whole genome shotgun (WGS) entry which is preliminary data.</text>
</comment>
<feature type="transmembrane region" description="Helical" evidence="1">
    <location>
        <begin position="38"/>
        <end position="61"/>
    </location>
</feature>
<dbReference type="Proteomes" id="UP000622475">
    <property type="component" value="Unassembled WGS sequence"/>
</dbReference>
<name>A0A929PYJ2_9SPHI</name>
<evidence type="ECO:0008006" key="4">
    <source>
        <dbReference type="Google" id="ProtNLM"/>
    </source>
</evidence>
<keyword evidence="3" id="KW-1185">Reference proteome</keyword>
<dbReference type="AlphaFoldDB" id="A0A929PYJ2"/>
<proteinExistence type="predicted"/>
<dbReference type="EMBL" id="JADFFL010000006">
    <property type="protein sequence ID" value="MBE9663500.1"/>
    <property type="molecule type" value="Genomic_DNA"/>
</dbReference>
<keyword evidence="1" id="KW-1133">Transmembrane helix</keyword>
<reference evidence="2" key="1">
    <citation type="submission" date="2020-10" db="EMBL/GenBank/DDBJ databases">
        <title>Mucilaginibacter mali sp. nov., isolated from rhizosphere soil of apple orchard.</title>
        <authorList>
            <person name="Lee J.-S."/>
            <person name="Kim H.S."/>
            <person name="Kim J.-S."/>
        </authorList>
    </citation>
    <scope>NUCLEOTIDE SEQUENCE</scope>
    <source>
        <strain evidence="2">KCTC 22746</strain>
    </source>
</reference>
<feature type="transmembrane region" description="Helical" evidence="1">
    <location>
        <begin position="93"/>
        <end position="111"/>
    </location>
</feature>
<keyword evidence="1" id="KW-0812">Transmembrane</keyword>
<evidence type="ECO:0000313" key="2">
    <source>
        <dbReference type="EMBL" id="MBE9663500.1"/>
    </source>
</evidence>
<protein>
    <recommendedName>
        <fullName evidence="4">SPW repeat-containing protein</fullName>
    </recommendedName>
</protein>
<accession>A0A929PYJ2</accession>
<evidence type="ECO:0000313" key="3">
    <source>
        <dbReference type="Proteomes" id="UP000622475"/>
    </source>
</evidence>
<dbReference type="RefSeq" id="WP_194112730.1">
    <property type="nucleotide sequence ID" value="NZ_JADFFL010000006.1"/>
</dbReference>